<dbReference type="GO" id="GO:0046872">
    <property type="term" value="F:metal ion binding"/>
    <property type="evidence" value="ECO:0007669"/>
    <property type="project" value="UniProtKB-KW"/>
</dbReference>
<comment type="cofactor">
    <cofactor evidence="1">
        <name>Zn(2+)</name>
        <dbReference type="ChEBI" id="CHEBI:29105"/>
    </cofactor>
</comment>
<proteinExistence type="predicted"/>
<keyword evidence="3" id="KW-0479">Metal-binding</keyword>
<evidence type="ECO:0000313" key="9">
    <source>
        <dbReference type="EMBL" id="PLC47911.1"/>
    </source>
</evidence>
<name>A0A2N4TYS4_9BURK</name>
<organism evidence="9 10">
    <name type="scientific">Pollutimonas subterranea</name>
    <dbReference type="NCBI Taxonomy" id="2045210"/>
    <lineage>
        <taxon>Bacteria</taxon>
        <taxon>Pseudomonadati</taxon>
        <taxon>Pseudomonadota</taxon>
        <taxon>Betaproteobacteria</taxon>
        <taxon>Burkholderiales</taxon>
        <taxon>Alcaligenaceae</taxon>
        <taxon>Pollutimonas</taxon>
    </lineage>
</organism>
<evidence type="ECO:0000256" key="7">
    <source>
        <dbReference type="SAM" id="SignalP"/>
    </source>
</evidence>
<dbReference type="PANTHER" id="PTHR21666:SF288">
    <property type="entry name" value="CELL DIVISION PROTEIN YTFB"/>
    <property type="match status" value="1"/>
</dbReference>
<evidence type="ECO:0000256" key="4">
    <source>
        <dbReference type="ARBA" id="ARBA00022801"/>
    </source>
</evidence>
<keyword evidence="4" id="KW-0378">Hydrolase</keyword>
<feature type="chain" id="PRO_5014665620" description="M23ase beta-sheet core domain-containing protein" evidence="7">
    <location>
        <begin position="38"/>
        <end position="213"/>
    </location>
</feature>
<dbReference type="Proteomes" id="UP000234190">
    <property type="component" value="Unassembled WGS sequence"/>
</dbReference>
<dbReference type="EMBL" id="PDNW01000041">
    <property type="protein sequence ID" value="PLC47911.1"/>
    <property type="molecule type" value="Genomic_DNA"/>
</dbReference>
<evidence type="ECO:0000256" key="5">
    <source>
        <dbReference type="ARBA" id="ARBA00022833"/>
    </source>
</evidence>
<evidence type="ECO:0000256" key="6">
    <source>
        <dbReference type="ARBA" id="ARBA00023049"/>
    </source>
</evidence>
<dbReference type="Pfam" id="PF01551">
    <property type="entry name" value="Peptidase_M23"/>
    <property type="match status" value="1"/>
</dbReference>
<dbReference type="OrthoDB" id="9815245at2"/>
<dbReference type="GO" id="GO:0004222">
    <property type="term" value="F:metalloendopeptidase activity"/>
    <property type="evidence" value="ECO:0007669"/>
    <property type="project" value="TreeGrafter"/>
</dbReference>
<accession>A0A2N4TYS4</accession>
<keyword evidence="5" id="KW-0862">Zinc</keyword>
<dbReference type="CDD" id="cd12797">
    <property type="entry name" value="M23_peptidase"/>
    <property type="match status" value="1"/>
</dbReference>
<keyword evidence="10" id="KW-1185">Reference proteome</keyword>
<dbReference type="InterPro" id="IPR011055">
    <property type="entry name" value="Dup_hybrid_motif"/>
</dbReference>
<dbReference type="GO" id="GO:0006508">
    <property type="term" value="P:proteolysis"/>
    <property type="evidence" value="ECO:0007669"/>
    <property type="project" value="UniProtKB-KW"/>
</dbReference>
<evidence type="ECO:0000313" key="10">
    <source>
        <dbReference type="Proteomes" id="UP000234190"/>
    </source>
</evidence>
<comment type="caution">
    <text evidence="9">The sequence shown here is derived from an EMBL/GenBank/DDBJ whole genome shotgun (WGS) entry which is preliminary data.</text>
</comment>
<dbReference type="RefSeq" id="WP_102075897.1">
    <property type="nucleotide sequence ID" value="NZ_PDNW01000041.1"/>
</dbReference>
<gene>
    <name evidence="9" type="ORF">CR159_21030</name>
</gene>
<keyword evidence="6" id="KW-0482">Metalloprotease</keyword>
<feature type="domain" description="M23ase beta-sheet core" evidence="8">
    <location>
        <begin position="100"/>
        <end position="195"/>
    </location>
</feature>
<keyword evidence="7" id="KW-0732">Signal</keyword>
<dbReference type="AlphaFoldDB" id="A0A2N4TYS4"/>
<feature type="signal peptide" evidence="7">
    <location>
        <begin position="1"/>
        <end position="37"/>
    </location>
</feature>
<keyword evidence="2" id="KW-0645">Protease</keyword>
<dbReference type="PANTHER" id="PTHR21666">
    <property type="entry name" value="PEPTIDASE-RELATED"/>
    <property type="match status" value="1"/>
</dbReference>
<evidence type="ECO:0000256" key="2">
    <source>
        <dbReference type="ARBA" id="ARBA00022670"/>
    </source>
</evidence>
<reference evidence="9 10" key="1">
    <citation type="submission" date="2017-10" db="EMBL/GenBank/DDBJ databases">
        <title>Two draft genome sequences of Pusillimonas sp. strains isolated from a nitrate- and radionuclide-contaminated groundwater in Russia.</title>
        <authorList>
            <person name="Grouzdev D.S."/>
            <person name="Tourova T.P."/>
            <person name="Goeva M.A."/>
            <person name="Babich T.L."/>
            <person name="Sokolova D.S."/>
            <person name="Abdullin R."/>
            <person name="Poltaraus A.B."/>
            <person name="Toshchakov S.V."/>
            <person name="Nazina T.N."/>
        </authorList>
    </citation>
    <scope>NUCLEOTIDE SEQUENCE [LARGE SCALE GENOMIC DNA]</scope>
    <source>
        <strain evidence="9 10">JR1/69-3-13</strain>
    </source>
</reference>
<protein>
    <recommendedName>
        <fullName evidence="8">M23ase beta-sheet core domain-containing protein</fullName>
    </recommendedName>
</protein>
<dbReference type="InterPro" id="IPR050570">
    <property type="entry name" value="Cell_wall_metabolism_enzyme"/>
</dbReference>
<evidence type="ECO:0000259" key="8">
    <source>
        <dbReference type="Pfam" id="PF01551"/>
    </source>
</evidence>
<evidence type="ECO:0000256" key="1">
    <source>
        <dbReference type="ARBA" id="ARBA00001947"/>
    </source>
</evidence>
<dbReference type="InterPro" id="IPR016047">
    <property type="entry name" value="M23ase_b-sheet_dom"/>
</dbReference>
<dbReference type="SUPFAM" id="SSF51261">
    <property type="entry name" value="Duplicated hybrid motif"/>
    <property type="match status" value="1"/>
</dbReference>
<evidence type="ECO:0000256" key="3">
    <source>
        <dbReference type="ARBA" id="ARBA00022723"/>
    </source>
</evidence>
<sequence length="213" mass="23463">MSWNKTFLTAITQQNPLRAAGMILLSTSTFMASNAFAEVLSFSVINEQFRFHEANAIAEVPRVERLRKSFLPTPIKGVQTKISSNFGLRLHPVLNKPIAHSGVDYSAPKGTPIRTTADGTIAFIGRQKGYGKVIIVEHAANFSTVYAHQSRFAHGLKKGVTVLKGKTIGYVGSTGMVTGNSLHYEVRIDDQPINPLKVDRLYVENEYFPANVN</sequence>
<dbReference type="Gene3D" id="2.70.70.10">
    <property type="entry name" value="Glucose Permease (Domain IIA)"/>
    <property type="match status" value="1"/>
</dbReference>